<dbReference type="AlphaFoldDB" id="A0A225DRG8"/>
<gene>
    <name evidence="2" type="ORF">FRUB_06341</name>
</gene>
<feature type="compositionally biased region" description="Basic and acidic residues" evidence="1">
    <location>
        <begin position="427"/>
        <end position="458"/>
    </location>
</feature>
<evidence type="ECO:0008006" key="4">
    <source>
        <dbReference type="Google" id="ProtNLM"/>
    </source>
</evidence>
<reference evidence="3" key="1">
    <citation type="submission" date="2017-06" db="EMBL/GenBank/DDBJ databases">
        <title>Genome analysis of Fimbriiglobus ruber SP5, the first member of the order Planctomycetales with confirmed chitinolytic capability.</title>
        <authorList>
            <person name="Ravin N.V."/>
            <person name="Rakitin A.L."/>
            <person name="Ivanova A.A."/>
            <person name="Beletsky A.V."/>
            <person name="Kulichevskaya I.S."/>
            <person name="Mardanov A.V."/>
            <person name="Dedysh S.N."/>
        </authorList>
    </citation>
    <scope>NUCLEOTIDE SEQUENCE [LARGE SCALE GENOMIC DNA]</scope>
    <source>
        <strain evidence="3">SP5</strain>
    </source>
</reference>
<name>A0A225DRG8_9BACT</name>
<feature type="region of interest" description="Disordered" evidence="1">
    <location>
        <begin position="83"/>
        <end position="103"/>
    </location>
</feature>
<accession>A0A225DRG8</accession>
<comment type="caution">
    <text evidence="2">The sequence shown here is derived from an EMBL/GenBank/DDBJ whole genome shotgun (WGS) entry which is preliminary data.</text>
</comment>
<evidence type="ECO:0000313" key="3">
    <source>
        <dbReference type="Proteomes" id="UP000214646"/>
    </source>
</evidence>
<organism evidence="2 3">
    <name type="scientific">Fimbriiglobus ruber</name>
    <dbReference type="NCBI Taxonomy" id="1908690"/>
    <lineage>
        <taxon>Bacteria</taxon>
        <taxon>Pseudomonadati</taxon>
        <taxon>Planctomycetota</taxon>
        <taxon>Planctomycetia</taxon>
        <taxon>Gemmatales</taxon>
        <taxon>Gemmataceae</taxon>
        <taxon>Fimbriiglobus</taxon>
    </lineage>
</organism>
<dbReference type="InterPro" id="IPR018777">
    <property type="entry name" value="Replication_initiator_prot_A"/>
</dbReference>
<evidence type="ECO:0000256" key="1">
    <source>
        <dbReference type="SAM" id="MobiDB-lite"/>
    </source>
</evidence>
<sequence>MTPLPTSKCDESPVQDTTWKDEMNLCELPVSTISERAPEGLATLDFFITEADGETVRRVSIIPPSDDQLQKLVQVAYPGLMPESEVSARPSRRRKKEPDPPVVLPPNVEKLLASVRGLPNPIDEDVLLALIQLTRKNGFENRRVNFSLYEVVKLLGWDDGSKSYTRVIVSLLRWKAVLLTYHESWRDNSERRWLSRTFNMLDEVSIYTSPGRRSKADSNGQSQLPFSSFAWSEVVFKSFQDGYLKNLNFPVYKALGSRIAKRMYRFLDKCFGRLKGPSVSFDLRDFACGHIGLIGDYEPWKLKQVLAPAIRELEETGIIAPLSSDQRYEKTGRGKWSIVFQPPRPSRVVMGKTIPVTDSVTSLVAALEQHGVTGKTAAVLAAEFPTEQIELQLDVLEWWQSTNRKPVIKDPAAWLTKAVRDSYSPPKEYEPKVERLRKEQVAEEQRQKVEAAKRRRDEAERMAAAERATADGAKRAHVERFLASLSPAAREAFERQAIAEAPPLYRENIRRGNGPLAETSRQLVIEEAVLRASPMTS</sequence>
<dbReference type="Pfam" id="PF10134">
    <property type="entry name" value="RPA"/>
    <property type="match status" value="1"/>
</dbReference>
<evidence type="ECO:0000313" key="2">
    <source>
        <dbReference type="EMBL" id="OWK38965.1"/>
    </source>
</evidence>
<proteinExistence type="predicted"/>
<dbReference type="Proteomes" id="UP000214646">
    <property type="component" value="Unassembled WGS sequence"/>
</dbReference>
<protein>
    <recommendedName>
        <fullName evidence="4">Replication initiator protein A</fullName>
    </recommendedName>
</protein>
<feature type="region of interest" description="Disordered" evidence="1">
    <location>
        <begin position="421"/>
        <end position="458"/>
    </location>
</feature>
<dbReference type="OrthoDB" id="9774004at2"/>
<dbReference type="RefSeq" id="WP_088257204.1">
    <property type="nucleotide sequence ID" value="NZ_NIDE01000012.1"/>
</dbReference>
<dbReference type="EMBL" id="NIDE01000012">
    <property type="protein sequence ID" value="OWK38965.1"/>
    <property type="molecule type" value="Genomic_DNA"/>
</dbReference>
<keyword evidence="3" id="KW-1185">Reference proteome</keyword>